<organism evidence="1 2">
    <name type="scientific">Nepenthes gracilis</name>
    <name type="common">Slender pitcher plant</name>
    <dbReference type="NCBI Taxonomy" id="150966"/>
    <lineage>
        <taxon>Eukaryota</taxon>
        <taxon>Viridiplantae</taxon>
        <taxon>Streptophyta</taxon>
        <taxon>Embryophyta</taxon>
        <taxon>Tracheophyta</taxon>
        <taxon>Spermatophyta</taxon>
        <taxon>Magnoliopsida</taxon>
        <taxon>eudicotyledons</taxon>
        <taxon>Gunneridae</taxon>
        <taxon>Pentapetalae</taxon>
        <taxon>Caryophyllales</taxon>
        <taxon>Nepenthaceae</taxon>
        <taxon>Nepenthes</taxon>
    </lineage>
</organism>
<accession>A0AAD3XMS9</accession>
<keyword evidence="2" id="KW-1185">Reference proteome</keyword>
<proteinExistence type="predicted"/>
<dbReference type="Proteomes" id="UP001279734">
    <property type="component" value="Unassembled WGS sequence"/>
</dbReference>
<gene>
    <name evidence="1" type="ORF">Nepgr_012428</name>
</gene>
<comment type="caution">
    <text evidence="1">The sequence shown here is derived from an EMBL/GenBank/DDBJ whole genome shotgun (WGS) entry which is preliminary data.</text>
</comment>
<dbReference type="AlphaFoldDB" id="A0AAD3XMS9"/>
<protein>
    <submittedName>
        <fullName evidence="1">Uncharacterized protein</fullName>
    </submittedName>
</protein>
<sequence>MMVFAEELLSIYALLGLALERVPLAKLRKLQIFLCLEMSTAGLQHVGLIAYAGSTPSCSADVAVAAEYLAQLALCVLRFAYIGYVWLASDCRLGVRLWRLGGGSRHHRSALPKAELLQLAE</sequence>
<name>A0AAD3XMS9_NEPGR</name>
<evidence type="ECO:0000313" key="1">
    <source>
        <dbReference type="EMBL" id="GMH10587.1"/>
    </source>
</evidence>
<evidence type="ECO:0000313" key="2">
    <source>
        <dbReference type="Proteomes" id="UP001279734"/>
    </source>
</evidence>
<dbReference type="EMBL" id="BSYO01000010">
    <property type="protein sequence ID" value="GMH10587.1"/>
    <property type="molecule type" value="Genomic_DNA"/>
</dbReference>
<reference evidence="1" key="1">
    <citation type="submission" date="2023-05" db="EMBL/GenBank/DDBJ databases">
        <title>Nepenthes gracilis genome sequencing.</title>
        <authorList>
            <person name="Fukushima K."/>
        </authorList>
    </citation>
    <scope>NUCLEOTIDE SEQUENCE</scope>
    <source>
        <strain evidence="1">SING2019-196</strain>
    </source>
</reference>